<dbReference type="InterPro" id="IPR036759">
    <property type="entry name" value="TPK_catalytic_sf"/>
</dbReference>
<dbReference type="InterPro" id="IPR016966">
    <property type="entry name" value="Thiamin_pyrophosphokinase_euk"/>
</dbReference>
<name>C5MAU8_CANTT</name>
<dbReference type="NCBIfam" id="TIGR01378">
    <property type="entry name" value="thi_PPkinase"/>
    <property type="match status" value="1"/>
</dbReference>
<dbReference type="Proteomes" id="UP000002037">
    <property type="component" value="Unassembled WGS sequence"/>
</dbReference>
<evidence type="ECO:0000256" key="1">
    <source>
        <dbReference type="ARBA" id="ARBA00005078"/>
    </source>
</evidence>
<dbReference type="InterPro" id="IPR007371">
    <property type="entry name" value="TPK_catalytic"/>
</dbReference>
<comment type="catalytic activity">
    <reaction evidence="7">
        <text>thiamine + ATP = thiamine diphosphate + AMP + H(+)</text>
        <dbReference type="Rhea" id="RHEA:11576"/>
        <dbReference type="ChEBI" id="CHEBI:15378"/>
        <dbReference type="ChEBI" id="CHEBI:18385"/>
        <dbReference type="ChEBI" id="CHEBI:30616"/>
        <dbReference type="ChEBI" id="CHEBI:58937"/>
        <dbReference type="ChEBI" id="CHEBI:456215"/>
    </reaction>
</comment>
<dbReference type="Pfam" id="PF04263">
    <property type="entry name" value="TPK_catalytic"/>
    <property type="match status" value="1"/>
</dbReference>
<dbReference type="GO" id="GO:0016301">
    <property type="term" value="F:kinase activity"/>
    <property type="evidence" value="ECO:0007669"/>
    <property type="project" value="UniProtKB-UniRule"/>
</dbReference>
<dbReference type="HOGENOM" id="CLU_044237_0_0_1"/>
<dbReference type="GeneID" id="8299818"/>
<dbReference type="STRING" id="294747.C5MAU8"/>
<evidence type="ECO:0000259" key="8">
    <source>
        <dbReference type="SMART" id="SM00983"/>
    </source>
</evidence>
<keyword evidence="5 7" id="KW-0418">Kinase</keyword>
<dbReference type="InterPro" id="IPR036371">
    <property type="entry name" value="TPK_B1-bd_sf"/>
</dbReference>
<gene>
    <name evidence="9" type="ORF">CTRG_03190</name>
</gene>
<evidence type="ECO:0000256" key="7">
    <source>
        <dbReference type="PIRNR" id="PIRNR031057"/>
    </source>
</evidence>
<dbReference type="GO" id="GO:0005524">
    <property type="term" value="F:ATP binding"/>
    <property type="evidence" value="ECO:0007669"/>
    <property type="project" value="UniProtKB-UniRule"/>
</dbReference>
<dbReference type="OrthoDB" id="25149at2759"/>
<dbReference type="GO" id="GO:0009229">
    <property type="term" value="P:thiamine diphosphate biosynthetic process"/>
    <property type="evidence" value="ECO:0007669"/>
    <property type="project" value="UniProtKB-UniRule"/>
</dbReference>
<evidence type="ECO:0000313" key="10">
    <source>
        <dbReference type="Proteomes" id="UP000002037"/>
    </source>
</evidence>
<evidence type="ECO:0000256" key="4">
    <source>
        <dbReference type="ARBA" id="ARBA00022741"/>
    </source>
</evidence>
<dbReference type="VEuPathDB" id="FungiDB:CTRG_03190"/>
<dbReference type="Gene3D" id="2.60.120.320">
    <property type="entry name" value="Thiamin pyrophosphokinase, thiamin-binding domain"/>
    <property type="match status" value="1"/>
</dbReference>
<keyword evidence="3 7" id="KW-0808">Transferase</keyword>
<comment type="similarity">
    <text evidence="2 7">Belongs to the thiamine pyrophosphokinase family.</text>
</comment>
<dbReference type="eggNOG" id="KOG3153">
    <property type="taxonomic scope" value="Eukaryota"/>
</dbReference>
<dbReference type="EC" id="2.7.6.2" evidence="7"/>
<dbReference type="SUPFAM" id="SSF63999">
    <property type="entry name" value="Thiamin pyrophosphokinase, catalytic domain"/>
    <property type="match status" value="1"/>
</dbReference>
<dbReference type="GO" id="GO:0030975">
    <property type="term" value="F:thiamine binding"/>
    <property type="evidence" value="ECO:0007669"/>
    <property type="project" value="UniProtKB-UniRule"/>
</dbReference>
<dbReference type="UniPathway" id="UPA00060">
    <property type="reaction ID" value="UER00597"/>
</dbReference>
<dbReference type="RefSeq" id="XP_002548893.1">
    <property type="nucleotide sequence ID" value="XM_002548847.1"/>
</dbReference>
<evidence type="ECO:0000256" key="3">
    <source>
        <dbReference type="ARBA" id="ARBA00022679"/>
    </source>
</evidence>
<dbReference type="Gene3D" id="3.40.50.10240">
    <property type="entry name" value="Thiamin pyrophosphokinase, catalytic domain"/>
    <property type="match status" value="1"/>
</dbReference>
<dbReference type="CDD" id="cd07995">
    <property type="entry name" value="TPK"/>
    <property type="match status" value="1"/>
</dbReference>
<comment type="pathway">
    <text evidence="1 7">Cofactor biosynthesis; thiamine diphosphate biosynthesis; thiamine diphosphate from thiamine: step 1/1.</text>
</comment>
<dbReference type="GO" id="GO:0006772">
    <property type="term" value="P:thiamine metabolic process"/>
    <property type="evidence" value="ECO:0007669"/>
    <property type="project" value="InterPro"/>
</dbReference>
<accession>C5MAU8</accession>
<dbReference type="GO" id="GO:0004788">
    <property type="term" value="F:thiamine diphosphokinase activity"/>
    <property type="evidence" value="ECO:0007669"/>
    <property type="project" value="UniProtKB-UniRule"/>
</dbReference>
<dbReference type="InterPro" id="IPR006282">
    <property type="entry name" value="Thi_PPkinase"/>
</dbReference>
<dbReference type="PANTHER" id="PTHR13622">
    <property type="entry name" value="THIAMIN PYROPHOSPHOKINASE"/>
    <property type="match status" value="1"/>
</dbReference>
<reference evidence="9 10" key="1">
    <citation type="journal article" date="2009" name="Nature">
        <title>Evolution of pathogenicity and sexual reproduction in eight Candida genomes.</title>
        <authorList>
            <person name="Butler G."/>
            <person name="Rasmussen M.D."/>
            <person name="Lin M.F."/>
            <person name="Santos M.A."/>
            <person name="Sakthikumar S."/>
            <person name="Munro C.A."/>
            <person name="Rheinbay E."/>
            <person name="Grabherr M."/>
            <person name="Forche A."/>
            <person name="Reedy J.L."/>
            <person name="Agrafioti I."/>
            <person name="Arnaud M.B."/>
            <person name="Bates S."/>
            <person name="Brown A.J."/>
            <person name="Brunke S."/>
            <person name="Costanzo M.C."/>
            <person name="Fitzpatrick D.A."/>
            <person name="de Groot P.W."/>
            <person name="Harris D."/>
            <person name="Hoyer L.L."/>
            <person name="Hube B."/>
            <person name="Klis F.M."/>
            <person name="Kodira C."/>
            <person name="Lennard N."/>
            <person name="Logue M.E."/>
            <person name="Martin R."/>
            <person name="Neiman A.M."/>
            <person name="Nikolaou E."/>
            <person name="Quail M.A."/>
            <person name="Quinn J."/>
            <person name="Santos M.C."/>
            <person name="Schmitzberger F.F."/>
            <person name="Sherlock G."/>
            <person name="Shah P."/>
            <person name="Silverstein K.A."/>
            <person name="Skrzypek M.S."/>
            <person name="Soll D."/>
            <person name="Staggs R."/>
            <person name="Stansfield I."/>
            <person name="Stumpf M.P."/>
            <person name="Sudbery P.E."/>
            <person name="Srikantha T."/>
            <person name="Zeng Q."/>
            <person name="Berman J."/>
            <person name="Berriman M."/>
            <person name="Heitman J."/>
            <person name="Gow N.A."/>
            <person name="Lorenz M.C."/>
            <person name="Birren B.W."/>
            <person name="Kellis M."/>
            <person name="Cuomo C.A."/>
        </authorList>
    </citation>
    <scope>NUCLEOTIDE SEQUENCE [LARGE SCALE GENOMIC DNA]</scope>
    <source>
        <strain evidence="10">ATCC MYA-3404 / T1</strain>
    </source>
</reference>
<dbReference type="Pfam" id="PF04265">
    <property type="entry name" value="TPK_B1_binding"/>
    <property type="match status" value="1"/>
</dbReference>
<organism evidence="9 10">
    <name type="scientific">Candida tropicalis (strain ATCC MYA-3404 / T1)</name>
    <name type="common">Yeast</name>
    <dbReference type="NCBI Taxonomy" id="294747"/>
    <lineage>
        <taxon>Eukaryota</taxon>
        <taxon>Fungi</taxon>
        <taxon>Dikarya</taxon>
        <taxon>Ascomycota</taxon>
        <taxon>Saccharomycotina</taxon>
        <taxon>Pichiomycetes</taxon>
        <taxon>Debaryomycetaceae</taxon>
        <taxon>Candida/Lodderomyces clade</taxon>
        <taxon>Candida</taxon>
    </lineage>
</organism>
<keyword evidence="4 7" id="KW-0547">Nucleotide-binding</keyword>
<dbReference type="SUPFAM" id="SSF63862">
    <property type="entry name" value="Thiamin pyrophosphokinase, substrate-binding domain"/>
    <property type="match status" value="1"/>
</dbReference>
<proteinExistence type="inferred from homology"/>
<dbReference type="EMBL" id="GG692398">
    <property type="protein sequence ID" value="EER32765.1"/>
    <property type="molecule type" value="Genomic_DNA"/>
</dbReference>
<dbReference type="PANTHER" id="PTHR13622:SF8">
    <property type="entry name" value="THIAMIN PYROPHOSPHOKINASE 1"/>
    <property type="match status" value="1"/>
</dbReference>
<dbReference type="InterPro" id="IPR007373">
    <property type="entry name" value="Thiamin_PyroPKinase_B1-bd"/>
</dbReference>
<dbReference type="AlphaFoldDB" id="C5MAU8"/>
<keyword evidence="10" id="KW-1185">Reference proteome</keyword>
<evidence type="ECO:0000256" key="2">
    <source>
        <dbReference type="ARBA" id="ARBA00006785"/>
    </source>
</evidence>
<dbReference type="PIRSF" id="PIRSF031057">
    <property type="entry name" value="Thiamin_pyrophosphokinase"/>
    <property type="match status" value="1"/>
</dbReference>
<protein>
    <recommendedName>
        <fullName evidence="7">Thiamine pyrophosphokinase</fullName>
        <ecNumber evidence="7">2.7.6.2</ecNumber>
    </recommendedName>
</protein>
<dbReference type="KEGG" id="ctp:CTRG_03190"/>
<sequence>MSELTSLEEKVIEQPDNIIIPPPSDDTKYHRIQPFLHLSGKIPYVTNRALLILNQKINIDLISIWEQCELVVCADGGTNRLYDYFTDEQSRMKCLPHYIVGDFDSLRPEVQAYYESRGCIVIPQSSQYSNDFMKCIYCIQLHYQLKNTTWYEMLDTVNGLEELWNSIPHCSADITLYVLNAIGGRLDQTIQSINQMYILNKSDANLTLYFITESDVIFLLKKGQNYVTYENRSLFCDSGIPNCGLLPLGNGSVVLNSFGLKYDVREWTTQMVGKVSSSNGICGENGFIVECSEDIVMNIEVTK</sequence>
<evidence type="ECO:0000256" key="5">
    <source>
        <dbReference type="ARBA" id="ARBA00022777"/>
    </source>
</evidence>
<keyword evidence="6 7" id="KW-0067">ATP-binding</keyword>
<evidence type="ECO:0000313" key="9">
    <source>
        <dbReference type="EMBL" id="EER32765.1"/>
    </source>
</evidence>
<evidence type="ECO:0000256" key="6">
    <source>
        <dbReference type="ARBA" id="ARBA00022840"/>
    </source>
</evidence>
<dbReference type="SMART" id="SM00983">
    <property type="entry name" value="TPK_B1_binding"/>
    <property type="match status" value="1"/>
</dbReference>
<feature type="domain" description="Thiamin pyrophosphokinase thiamin-binding" evidence="8">
    <location>
        <begin position="223"/>
        <end position="297"/>
    </location>
</feature>